<sequence length="389" mass="42327">MIETGKRSIAAEVISAYEQALGKPLSPPQDDPVRLAHEWLVSASPMAVQTHSGRTVGASLASELEARVVELRHLDDTVSSEELGPVIAKELSEAENLVRCANFTEPVGKRLFTAVGELSQLAGWVAGDAGRYRQAQRLYLSGVAAANEAHDRVLGAQLLSSLSYQIANVGNPTDAALLARTAVQGAREATPVVRALFLERAAWAAAKTGDSEATWRALEQVDDSYEQRGADEPEWVYWLNRAEIDVMAGRCMIELGQPRKAEPLLSAAIAGYPPEHAREVALYRSWLAESHARAGDLDAAREALDSAKQYGSEMPSARSNTRFERWNSCCPLKAWSSFESQHRAGTVPKEQREPALTHRACQYGFPIADLEVCLYRPGSAQASGFSATR</sequence>
<gene>
    <name evidence="1" type="ORF">JOF55_002937</name>
</gene>
<organism evidence="1 2">
    <name type="scientific">Haloactinomyces albus</name>
    <dbReference type="NCBI Taxonomy" id="1352928"/>
    <lineage>
        <taxon>Bacteria</taxon>
        <taxon>Bacillati</taxon>
        <taxon>Actinomycetota</taxon>
        <taxon>Actinomycetes</taxon>
        <taxon>Actinopolysporales</taxon>
        <taxon>Actinopolysporaceae</taxon>
        <taxon>Haloactinomyces</taxon>
    </lineage>
</organism>
<dbReference type="Proteomes" id="UP001180845">
    <property type="component" value="Unassembled WGS sequence"/>
</dbReference>
<dbReference type="InterPro" id="IPR011990">
    <property type="entry name" value="TPR-like_helical_dom_sf"/>
</dbReference>
<evidence type="ECO:0000313" key="1">
    <source>
        <dbReference type="EMBL" id="MDR7302756.1"/>
    </source>
</evidence>
<keyword evidence="2" id="KW-1185">Reference proteome</keyword>
<name>A0AAE4CMT3_9ACTN</name>
<dbReference type="SUPFAM" id="SSF48452">
    <property type="entry name" value="TPR-like"/>
    <property type="match status" value="1"/>
</dbReference>
<dbReference type="AlphaFoldDB" id="A0AAE4CMT3"/>
<comment type="caution">
    <text evidence="1">The sequence shown here is derived from an EMBL/GenBank/DDBJ whole genome shotgun (WGS) entry which is preliminary data.</text>
</comment>
<proteinExistence type="predicted"/>
<accession>A0AAE4CMT3</accession>
<evidence type="ECO:0000313" key="2">
    <source>
        <dbReference type="Proteomes" id="UP001180845"/>
    </source>
</evidence>
<dbReference type="Gene3D" id="1.25.40.10">
    <property type="entry name" value="Tetratricopeptide repeat domain"/>
    <property type="match status" value="1"/>
</dbReference>
<dbReference type="EMBL" id="JAVDXW010000001">
    <property type="protein sequence ID" value="MDR7302756.1"/>
    <property type="molecule type" value="Genomic_DNA"/>
</dbReference>
<reference evidence="1" key="1">
    <citation type="submission" date="2023-07" db="EMBL/GenBank/DDBJ databases">
        <title>Sequencing the genomes of 1000 actinobacteria strains.</title>
        <authorList>
            <person name="Klenk H.-P."/>
        </authorList>
    </citation>
    <scope>NUCLEOTIDE SEQUENCE</scope>
    <source>
        <strain evidence="1">DSM 45977</strain>
    </source>
</reference>
<protein>
    <submittedName>
        <fullName evidence="1">Tetratricopeptide (TPR) repeat protein</fullName>
    </submittedName>
</protein>